<gene>
    <name evidence="11" type="ORF">M7I_1674</name>
</gene>
<proteinExistence type="inferred from homology"/>
<dbReference type="InterPro" id="IPR023828">
    <property type="entry name" value="Peptidase_S8_Ser-AS"/>
</dbReference>
<dbReference type="Gene3D" id="3.40.50.200">
    <property type="entry name" value="Peptidase S8/S53 domain"/>
    <property type="match status" value="1"/>
</dbReference>
<dbReference type="PANTHER" id="PTHR43806:SF11">
    <property type="entry name" value="CEREVISIN-RELATED"/>
    <property type="match status" value="1"/>
</dbReference>
<dbReference type="Pfam" id="PF00082">
    <property type="entry name" value="Peptidase_S8"/>
    <property type="match status" value="1"/>
</dbReference>
<dbReference type="Pfam" id="PF05922">
    <property type="entry name" value="Inhibitor_I9"/>
    <property type="match status" value="1"/>
</dbReference>
<dbReference type="InterPro" id="IPR037045">
    <property type="entry name" value="S8pro/Inhibitor_I9_sf"/>
</dbReference>
<keyword evidence="4 6" id="KW-0378">Hydrolase</keyword>
<dbReference type="EMBL" id="AGUE01000028">
    <property type="protein sequence ID" value="EHL02329.1"/>
    <property type="molecule type" value="Genomic_DNA"/>
</dbReference>
<dbReference type="PROSITE" id="PS00136">
    <property type="entry name" value="SUBTILASE_ASP"/>
    <property type="match status" value="1"/>
</dbReference>
<evidence type="ECO:0000256" key="8">
    <source>
        <dbReference type="SAM" id="SignalP"/>
    </source>
</evidence>
<keyword evidence="2 6" id="KW-0645">Protease</keyword>
<dbReference type="Gene3D" id="3.30.70.80">
    <property type="entry name" value="Peptidase S8 propeptide/proteinase inhibitor I9"/>
    <property type="match status" value="1"/>
</dbReference>
<dbReference type="InterPro" id="IPR015500">
    <property type="entry name" value="Peptidase_S8_subtilisin-rel"/>
</dbReference>
<feature type="signal peptide" evidence="8">
    <location>
        <begin position="1"/>
        <end position="21"/>
    </location>
</feature>
<feature type="chain" id="PRO_5003532213" evidence="8">
    <location>
        <begin position="22"/>
        <end position="398"/>
    </location>
</feature>
<dbReference type="FunFam" id="3.40.50.200:FF:000014">
    <property type="entry name" value="Proteinase K"/>
    <property type="match status" value="1"/>
</dbReference>
<evidence type="ECO:0000313" key="11">
    <source>
        <dbReference type="EMBL" id="EHL02329.1"/>
    </source>
</evidence>
<keyword evidence="12" id="KW-1185">Reference proteome</keyword>
<dbReference type="GO" id="GO:0004252">
    <property type="term" value="F:serine-type endopeptidase activity"/>
    <property type="evidence" value="ECO:0007669"/>
    <property type="project" value="UniProtKB-UniRule"/>
</dbReference>
<evidence type="ECO:0000259" key="10">
    <source>
        <dbReference type="Pfam" id="PF05922"/>
    </source>
</evidence>
<dbReference type="CDD" id="cd04077">
    <property type="entry name" value="Peptidases_S8_PCSK9_ProteinaseK_like"/>
    <property type="match status" value="1"/>
</dbReference>
<name>H0EGQ5_GLAL7</name>
<feature type="active site" description="Charge relay system" evidence="6">
    <location>
        <position position="159"/>
    </location>
</feature>
<feature type="active site" description="Charge relay system" evidence="6">
    <location>
        <position position="191"/>
    </location>
</feature>
<dbReference type="GO" id="GO:0005576">
    <property type="term" value="C:extracellular region"/>
    <property type="evidence" value="ECO:0007669"/>
    <property type="project" value="UniProtKB-ARBA"/>
</dbReference>
<dbReference type="PROSITE" id="PS00138">
    <property type="entry name" value="SUBTILASE_SER"/>
    <property type="match status" value="1"/>
</dbReference>
<accession>H0EGQ5</accession>
<organism evidence="11 12">
    <name type="scientific">Glarea lozoyensis (strain ATCC 74030 / MF5533)</name>
    <dbReference type="NCBI Taxonomy" id="1104152"/>
    <lineage>
        <taxon>Eukaryota</taxon>
        <taxon>Fungi</taxon>
        <taxon>Dikarya</taxon>
        <taxon>Ascomycota</taxon>
        <taxon>Pezizomycotina</taxon>
        <taxon>Leotiomycetes</taxon>
        <taxon>Helotiales</taxon>
        <taxon>Helotiaceae</taxon>
        <taxon>Glarea</taxon>
    </lineage>
</organism>
<evidence type="ECO:0000259" key="9">
    <source>
        <dbReference type="Pfam" id="PF00082"/>
    </source>
</evidence>
<dbReference type="PRINTS" id="PR00723">
    <property type="entry name" value="SUBTILISIN"/>
</dbReference>
<evidence type="ECO:0000256" key="2">
    <source>
        <dbReference type="ARBA" id="ARBA00022670"/>
    </source>
</evidence>
<dbReference type="InParanoid" id="H0EGQ5"/>
<dbReference type="PANTHER" id="PTHR43806">
    <property type="entry name" value="PEPTIDASE S8"/>
    <property type="match status" value="1"/>
</dbReference>
<evidence type="ECO:0000256" key="6">
    <source>
        <dbReference type="PROSITE-ProRule" id="PRU01240"/>
    </source>
</evidence>
<dbReference type="InterPro" id="IPR010259">
    <property type="entry name" value="S8pro/Inhibitor_I9"/>
</dbReference>
<dbReference type="InterPro" id="IPR034193">
    <property type="entry name" value="PCSK9_ProteinaseK-like"/>
</dbReference>
<dbReference type="InterPro" id="IPR036852">
    <property type="entry name" value="Peptidase_S8/S53_dom_sf"/>
</dbReference>
<keyword evidence="5 6" id="KW-0720">Serine protease</keyword>
<dbReference type="OrthoDB" id="206201at2759"/>
<feature type="domain" description="Inhibitor I9" evidence="10">
    <location>
        <begin position="43"/>
        <end position="116"/>
    </location>
</feature>
<protein>
    <submittedName>
        <fullName evidence="11">Putative Cuticle-degrading protease</fullName>
    </submittedName>
</protein>
<feature type="active site" description="Charge relay system" evidence="6">
    <location>
        <position position="343"/>
    </location>
</feature>
<evidence type="ECO:0000256" key="4">
    <source>
        <dbReference type="ARBA" id="ARBA00022801"/>
    </source>
</evidence>
<comment type="similarity">
    <text evidence="1 6 7">Belongs to the peptidase S8 family.</text>
</comment>
<evidence type="ECO:0000256" key="7">
    <source>
        <dbReference type="RuleBase" id="RU003355"/>
    </source>
</evidence>
<dbReference type="InterPro" id="IPR023827">
    <property type="entry name" value="Peptidase_S8_Asp-AS"/>
</dbReference>
<evidence type="ECO:0000256" key="5">
    <source>
        <dbReference type="ARBA" id="ARBA00022825"/>
    </source>
</evidence>
<sequence length="398" mass="40551">MAPYFAKLAAVAALVVPLVFGAPTPTPHLKIRNSEARDVVADSYIVVYNKDVTADVIATHEQTVAALISKRETTGVGATFDLPGFQGYEVSADSETIAAIANSPEVAFIEKNGIMEAYDTLAQTGAPYGLGRISHRNSSTTTYVYDSSAGTGVTIYVVDTGVYLEHEEFEGRASWGANFIPDSPDTDEYGHGTHCAATAAGKTYGISKKAKLVAVKVLDKNGSGTFAGVISGIQWVADNAVPNSVLTMSLGGGFSAAVNSAVAGAVSAGVTVAVAAGNSNGNISNYSPASEPSAITVGAIDSADTRASFSNYGSLLDVWGPGVNTLSAWIGAPTATNTISGTSMATPHIAGLAAYLISLEGLATPAAVVARIKALATSGKVKDVKSSLNLIGYNGSGL</sequence>
<evidence type="ECO:0000256" key="1">
    <source>
        <dbReference type="ARBA" id="ARBA00011073"/>
    </source>
</evidence>
<evidence type="ECO:0000313" key="12">
    <source>
        <dbReference type="Proteomes" id="UP000005446"/>
    </source>
</evidence>
<comment type="caution">
    <text evidence="11">The sequence shown here is derived from an EMBL/GenBank/DDBJ whole genome shotgun (WGS) entry which is preliminary data.</text>
</comment>
<feature type="domain" description="Peptidase S8/S53" evidence="9">
    <location>
        <begin position="150"/>
        <end position="379"/>
    </location>
</feature>
<reference evidence="11 12" key="1">
    <citation type="journal article" date="2012" name="Eukaryot. Cell">
        <title>Genome sequence of the fungus Glarea lozoyensis: the first genome sequence of a species from the Helotiaceae family.</title>
        <authorList>
            <person name="Youssar L."/>
            <person name="Gruening B.A."/>
            <person name="Erxleben A."/>
            <person name="Guenther S."/>
            <person name="Huettel W."/>
        </authorList>
    </citation>
    <scope>NUCLEOTIDE SEQUENCE [LARGE SCALE GENOMIC DNA]</scope>
    <source>
        <strain evidence="12">ATCC 74030 / MF5533</strain>
    </source>
</reference>
<keyword evidence="3 8" id="KW-0732">Signal</keyword>
<dbReference type="HOGENOM" id="CLU_011263_1_4_1"/>
<dbReference type="Proteomes" id="UP000005446">
    <property type="component" value="Unassembled WGS sequence"/>
</dbReference>
<dbReference type="InterPro" id="IPR050131">
    <property type="entry name" value="Peptidase_S8_subtilisin-like"/>
</dbReference>
<dbReference type="InterPro" id="IPR000209">
    <property type="entry name" value="Peptidase_S8/S53_dom"/>
</dbReference>
<dbReference type="AlphaFoldDB" id="H0EGQ5"/>
<evidence type="ECO:0000256" key="3">
    <source>
        <dbReference type="ARBA" id="ARBA00022729"/>
    </source>
</evidence>
<dbReference type="SUPFAM" id="SSF52743">
    <property type="entry name" value="Subtilisin-like"/>
    <property type="match status" value="1"/>
</dbReference>
<dbReference type="PROSITE" id="PS51892">
    <property type="entry name" value="SUBTILASE"/>
    <property type="match status" value="1"/>
</dbReference>
<dbReference type="GO" id="GO:0006508">
    <property type="term" value="P:proteolysis"/>
    <property type="evidence" value="ECO:0007669"/>
    <property type="project" value="UniProtKB-KW"/>
</dbReference>